<dbReference type="EMBL" id="PVNK01000073">
    <property type="protein sequence ID" value="PRQ03623.1"/>
    <property type="molecule type" value="Genomic_DNA"/>
</dbReference>
<proteinExistence type="predicted"/>
<evidence type="ECO:0000313" key="3">
    <source>
        <dbReference type="Proteomes" id="UP000237968"/>
    </source>
</evidence>
<dbReference type="Proteomes" id="UP000237968">
    <property type="component" value="Unassembled WGS sequence"/>
</dbReference>
<sequence length="338" mass="35369">MSEPLAILRVGMCCSVGLDAAQTASSIRAGVTRKSESWILDWDSEPVILGHLADRHLPPLVPSLAKRARTSAIEPRLLRLAGAPLAEVLSAEFAKLALPVHLALPEPLDAQPFVSMLGEQAQRRIDVGASRVFTAGHAGFFSALAAARDELITPGRAEFVVVGGVDTYVDAERVAALERAGRLRTSGPQDAFTPGEAAAFVVVANEATRRRHNLSALAWITSVGVSGGGELATLCSAVLDGALAPDHPIRLVMAGLNGESKSAKQWGVARIRNQEHFARPLRVEHPAEYTGDSGAALAPMMLGTAALWIRAGTVGGPALVWASADSGDHGALVLYAPA</sequence>
<dbReference type="InterPro" id="IPR014030">
    <property type="entry name" value="Ketoacyl_synth_N"/>
</dbReference>
<dbReference type="SUPFAM" id="SSF53901">
    <property type="entry name" value="Thiolase-like"/>
    <property type="match status" value="1"/>
</dbReference>
<feature type="domain" description="Beta-ketoacyl synthase-like N-terminal" evidence="1">
    <location>
        <begin position="136"/>
        <end position="198"/>
    </location>
</feature>
<evidence type="ECO:0000313" key="2">
    <source>
        <dbReference type="EMBL" id="PRQ03623.1"/>
    </source>
</evidence>
<evidence type="ECO:0000259" key="1">
    <source>
        <dbReference type="Pfam" id="PF00109"/>
    </source>
</evidence>
<keyword evidence="3" id="KW-1185">Reference proteome</keyword>
<dbReference type="InterPro" id="IPR016039">
    <property type="entry name" value="Thiolase-like"/>
</dbReference>
<organism evidence="2 3">
    <name type="scientific">Enhygromyxa salina</name>
    <dbReference type="NCBI Taxonomy" id="215803"/>
    <lineage>
        <taxon>Bacteria</taxon>
        <taxon>Pseudomonadati</taxon>
        <taxon>Myxococcota</taxon>
        <taxon>Polyangia</taxon>
        <taxon>Nannocystales</taxon>
        <taxon>Nannocystaceae</taxon>
        <taxon>Enhygromyxa</taxon>
    </lineage>
</organism>
<dbReference type="OrthoDB" id="3078238at2"/>
<accession>A0A2S9YEV2</accession>
<dbReference type="GO" id="GO:0016746">
    <property type="term" value="F:acyltransferase activity"/>
    <property type="evidence" value="ECO:0007669"/>
    <property type="project" value="InterPro"/>
</dbReference>
<name>A0A2S9YEV2_9BACT</name>
<comment type="caution">
    <text evidence="2">The sequence shown here is derived from an EMBL/GenBank/DDBJ whole genome shotgun (WGS) entry which is preliminary data.</text>
</comment>
<dbReference type="RefSeq" id="WP_106390857.1">
    <property type="nucleotide sequence ID" value="NZ_PVNK01000073.1"/>
</dbReference>
<dbReference type="AlphaFoldDB" id="A0A2S9YEV2"/>
<gene>
    <name evidence="2" type="ORF">ENSA5_13780</name>
</gene>
<dbReference type="Pfam" id="PF00109">
    <property type="entry name" value="ketoacyl-synt"/>
    <property type="match status" value="1"/>
</dbReference>
<reference evidence="2 3" key="1">
    <citation type="submission" date="2018-03" db="EMBL/GenBank/DDBJ databases">
        <title>Draft Genome Sequences of the Obligatory Marine Myxobacteria Enhygromyxa salina SWB005.</title>
        <authorList>
            <person name="Poehlein A."/>
            <person name="Moghaddam J.A."/>
            <person name="Harms H."/>
            <person name="Alanjari M."/>
            <person name="Koenig G.M."/>
            <person name="Daniel R."/>
            <person name="Schaeberle T.F."/>
        </authorList>
    </citation>
    <scope>NUCLEOTIDE SEQUENCE [LARGE SCALE GENOMIC DNA]</scope>
    <source>
        <strain evidence="2 3">SWB005</strain>
    </source>
</reference>
<dbReference type="Gene3D" id="3.40.47.10">
    <property type="match status" value="1"/>
</dbReference>
<protein>
    <submittedName>
        <fullName evidence="2">3-oxoacyl-(Acyl carrier protein) synthase</fullName>
    </submittedName>
</protein>